<name>A0AA41W5Z1_9GAMM</name>
<dbReference type="InterPro" id="IPR016181">
    <property type="entry name" value="Acyl_CoA_acyltransferase"/>
</dbReference>
<dbReference type="PANTHER" id="PTHR47017">
    <property type="entry name" value="ACYL-COA"/>
    <property type="match status" value="1"/>
</dbReference>
<feature type="coiled-coil region" evidence="1">
    <location>
        <begin position="185"/>
        <end position="212"/>
    </location>
</feature>
<accession>A0AA41W5Z1</accession>
<protein>
    <submittedName>
        <fullName evidence="2">GNAT family N-acetyltransferase</fullName>
    </submittedName>
</protein>
<keyword evidence="1" id="KW-0175">Coiled coil</keyword>
<dbReference type="RefSeq" id="WP_251260965.1">
    <property type="nucleotide sequence ID" value="NZ_JAMQGP010000003.1"/>
</dbReference>
<dbReference type="SUPFAM" id="SSF55729">
    <property type="entry name" value="Acyl-CoA N-acyltransferases (Nat)"/>
    <property type="match status" value="1"/>
</dbReference>
<comment type="caution">
    <text evidence="2">The sequence shown here is derived from an EMBL/GenBank/DDBJ whole genome shotgun (WGS) entry which is preliminary data.</text>
</comment>
<keyword evidence="3" id="KW-1185">Reference proteome</keyword>
<dbReference type="AlphaFoldDB" id="A0AA41W5Z1"/>
<dbReference type="Gene3D" id="3.40.630.30">
    <property type="match status" value="1"/>
</dbReference>
<reference evidence="2 3" key="1">
    <citation type="journal article" date="2013" name="Antonie Van Leeuwenhoek">
        <title>Echinimonas agarilytica gen. nov., sp. nov., a new gammaproteobacterium isolated from the sea urchin Strongylocentrotus intermedius.</title>
        <authorList>
            <person name="Nedashkovskaya O.I."/>
            <person name="Stenkova A.M."/>
            <person name="Zhukova N.V."/>
            <person name="Van Trappen S."/>
            <person name="Lee J.S."/>
            <person name="Kim S.B."/>
        </authorList>
    </citation>
    <scope>NUCLEOTIDE SEQUENCE [LARGE SCALE GENOMIC DNA]</scope>
    <source>
        <strain evidence="2 3">KMM 6351</strain>
    </source>
</reference>
<dbReference type="Pfam" id="PF04339">
    <property type="entry name" value="FemAB_like"/>
    <property type="match status" value="1"/>
</dbReference>
<evidence type="ECO:0000313" key="3">
    <source>
        <dbReference type="Proteomes" id="UP001165393"/>
    </source>
</evidence>
<evidence type="ECO:0000313" key="2">
    <source>
        <dbReference type="EMBL" id="MCM2679515.1"/>
    </source>
</evidence>
<dbReference type="EMBL" id="JAMQGP010000003">
    <property type="protein sequence ID" value="MCM2679515.1"/>
    <property type="molecule type" value="Genomic_DNA"/>
</dbReference>
<sequence length="380" mass="44798">MHYRIIDSISDVLATQMRQWNLTGNPFISPEFLRNLENHECVTAQTGWQPHHIELLDDDRSVAFMPLYLKSNSYGEYVFDWSWANAYHQHGISYYPKLITAIPFTPSNGPRVLHHADYPLNSLIPALYHVVQEVSQQVSASGWHLLFTNEQQQQPWHEFDNLITRHDCQFHWHNKNYESFDDFLAALKSRKRKQIRKERAALKQKNIQFQRLIGNQIEPEHMKAFYKFYQLTYQRHGHVGYLNPEFFEQLRQQMSEHILLIRALDDDECIASALCLFDKSTLYGRYWGCQKAVDGLHFETCYYQGIEFCIEQNLSRYDPGTQGEHKISRGFEPTQTCSFHQINHPEFARAIERFCQEEKELMATHMGSLVQQQPFNANSS</sequence>
<dbReference type="InterPro" id="IPR007434">
    <property type="entry name" value="FemAB-like"/>
</dbReference>
<organism evidence="2 3">
    <name type="scientific">Echinimonas agarilytica</name>
    <dbReference type="NCBI Taxonomy" id="1215918"/>
    <lineage>
        <taxon>Bacteria</taxon>
        <taxon>Pseudomonadati</taxon>
        <taxon>Pseudomonadota</taxon>
        <taxon>Gammaproteobacteria</taxon>
        <taxon>Alteromonadales</taxon>
        <taxon>Echinimonadaceae</taxon>
        <taxon>Echinimonas</taxon>
    </lineage>
</organism>
<proteinExistence type="predicted"/>
<dbReference type="PANTHER" id="PTHR47017:SF1">
    <property type="entry name" value="ACYL-COA"/>
    <property type="match status" value="1"/>
</dbReference>
<gene>
    <name evidence="2" type="ORF">NAF29_07500</name>
</gene>
<dbReference type="Proteomes" id="UP001165393">
    <property type="component" value="Unassembled WGS sequence"/>
</dbReference>
<evidence type="ECO:0000256" key="1">
    <source>
        <dbReference type="SAM" id="Coils"/>
    </source>
</evidence>